<dbReference type="RefSeq" id="WP_106393493.1">
    <property type="nucleotide sequence ID" value="NZ_PVNK01000184.1"/>
</dbReference>
<keyword evidence="5 6" id="KW-0560">Oxidoreductase</keyword>
<feature type="domain" description="Acyl-CoA oxidase/dehydrogenase middle" evidence="8">
    <location>
        <begin position="122"/>
        <end position="217"/>
    </location>
</feature>
<comment type="cofactor">
    <cofactor evidence="1 6">
        <name>FAD</name>
        <dbReference type="ChEBI" id="CHEBI:57692"/>
    </cofactor>
</comment>
<protein>
    <submittedName>
        <fullName evidence="10">Acyl-CoA dehydrogenase</fullName>
        <ecNumber evidence="10">1.3.99.-</ecNumber>
    </submittedName>
</protein>
<keyword evidence="3 6" id="KW-0285">Flavoprotein</keyword>
<dbReference type="InterPro" id="IPR009100">
    <property type="entry name" value="AcylCoA_DH/oxidase_NM_dom_sf"/>
</dbReference>
<comment type="caution">
    <text evidence="10">The sequence shown here is derived from an EMBL/GenBank/DDBJ whole genome shotgun (WGS) entry which is preliminary data.</text>
</comment>
<dbReference type="GO" id="GO:0003995">
    <property type="term" value="F:acyl-CoA dehydrogenase activity"/>
    <property type="evidence" value="ECO:0007669"/>
    <property type="project" value="InterPro"/>
</dbReference>
<feature type="domain" description="Acyl-CoA dehydrogenase/oxidase N-terminal" evidence="9">
    <location>
        <begin position="6"/>
        <end position="117"/>
    </location>
</feature>
<dbReference type="PANTHER" id="PTHR43884:SF12">
    <property type="entry name" value="ISOVALERYL-COA DEHYDROGENASE, MITOCHONDRIAL-RELATED"/>
    <property type="match status" value="1"/>
</dbReference>
<sequence length="383" mass="41127">MDFTPSETQEMIRDTARQFAGRVLEPLAVSLDREHSFPRASLAEAAELGLLGINVPADYGGVEAGAVAYSLAVTELARACAATTVAICVSNMVAEVICAFGNEDQRVEHVNKLCSGEYVVGGFALSESGAGSDPGGMTTRARKTDKGWVIDGSKLWITSGTDAGLFVVWARTSDAPGARGVSCFLVPGDAPGLTAGKPEDKLGQRGSPTTALEFEGVEVGDEALLGELERGFPIAMMALDGGRIGIASLALGVGLAASEFANRYAIERKQFGRAIANFQAIQWMMADSRTELEAARLLVLRAAWLKEQGKGFTREASMAKLWSSERAFWACNRALQMLGGYGYTQDFPIERYLRDVRVTMIYEGTSEIQRIVIGRDVVRQFSA</sequence>
<dbReference type="EMBL" id="PVNK01000184">
    <property type="protein sequence ID" value="PRP93805.1"/>
    <property type="molecule type" value="Genomic_DNA"/>
</dbReference>
<dbReference type="InterPro" id="IPR037069">
    <property type="entry name" value="AcylCoA_DH/ox_N_sf"/>
</dbReference>
<comment type="similarity">
    <text evidence="2 6">Belongs to the acyl-CoA dehydrogenase family.</text>
</comment>
<dbReference type="InterPro" id="IPR036250">
    <property type="entry name" value="AcylCo_DH-like_C"/>
</dbReference>
<dbReference type="InterPro" id="IPR006091">
    <property type="entry name" value="Acyl-CoA_Oxase/DH_mid-dom"/>
</dbReference>
<evidence type="ECO:0000256" key="5">
    <source>
        <dbReference type="ARBA" id="ARBA00023002"/>
    </source>
</evidence>
<keyword evidence="11" id="KW-1185">Reference proteome</keyword>
<accession>A0A2S9XLS0</accession>
<keyword evidence="4 6" id="KW-0274">FAD</keyword>
<dbReference type="AlphaFoldDB" id="A0A2S9XLS0"/>
<dbReference type="Gene3D" id="1.10.540.10">
    <property type="entry name" value="Acyl-CoA dehydrogenase/oxidase, N-terminal domain"/>
    <property type="match status" value="1"/>
</dbReference>
<evidence type="ECO:0000256" key="3">
    <source>
        <dbReference type="ARBA" id="ARBA00022630"/>
    </source>
</evidence>
<evidence type="ECO:0000256" key="2">
    <source>
        <dbReference type="ARBA" id="ARBA00009347"/>
    </source>
</evidence>
<dbReference type="InterPro" id="IPR006089">
    <property type="entry name" value="Acyl-CoA_DH_CS"/>
</dbReference>
<evidence type="ECO:0000259" key="7">
    <source>
        <dbReference type="Pfam" id="PF00441"/>
    </source>
</evidence>
<dbReference type="GO" id="GO:0050660">
    <property type="term" value="F:flavin adenine dinucleotide binding"/>
    <property type="evidence" value="ECO:0007669"/>
    <property type="project" value="InterPro"/>
</dbReference>
<dbReference type="FunFam" id="1.10.540.10:FF:000002">
    <property type="entry name" value="Acyl-CoA dehydrogenase FadE19"/>
    <property type="match status" value="1"/>
</dbReference>
<evidence type="ECO:0000313" key="10">
    <source>
        <dbReference type="EMBL" id="PRP93805.1"/>
    </source>
</evidence>
<dbReference type="InterPro" id="IPR046373">
    <property type="entry name" value="Acyl-CoA_Oxase/DH_mid-dom_sf"/>
</dbReference>
<evidence type="ECO:0000256" key="4">
    <source>
        <dbReference type="ARBA" id="ARBA00022827"/>
    </source>
</evidence>
<dbReference type="EC" id="1.3.99.-" evidence="10"/>
<organism evidence="10 11">
    <name type="scientific">Enhygromyxa salina</name>
    <dbReference type="NCBI Taxonomy" id="215803"/>
    <lineage>
        <taxon>Bacteria</taxon>
        <taxon>Pseudomonadati</taxon>
        <taxon>Myxococcota</taxon>
        <taxon>Polyangia</taxon>
        <taxon>Nannocystales</taxon>
        <taxon>Nannocystaceae</taxon>
        <taxon>Enhygromyxa</taxon>
    </lineage>
</organism>
<evidence type="ECO:0000313" key="11">
    <source>
        <dbReference type="Proteomes" id="UP000237968"/>
    </source>
</evidence>
<dbReference type="FunFam" id="2.40.110.10:FF:000002">
    <property type="entry name" value="Acyl-CoA dehydrogenase fadE12"/>
    <property type="match status" value="1"/>
</dbReference>
<dbReference type="OrthoDB" id="9765339at2"/>
<dbReference type="Proteomes" id="UP000237968">
    <property type="component" value="Unassembled WGS sequence"/>
</dbReference>
<proteinExistence type="inferred from homology"/>
<dbReference type="FunFam" id="1.20.140.10:FF:000004">
    <property type="entry name" value="Acyl-CoA dehydrogenase FadE25"/>
    <property type="match status" value="1"/>
</dbReference>
<dbReference type="PROSITE" id="PS00072">
    <property type="entry name" value="ACYL_COA_DH_1"/>
    <property type="match status" value="1"/>
</dbReference>
<evidence type="ECO:0000256" key="6">
    <source>
        <dbReference type="RuleBase" id="RU362125"/>
    </source>
</evidence>
<dbReference type="Pfam" id="PF02770">
    <property type="entry name" value="Acyl-CoA_dh_M"/>
    <property type="match status" value="1"/>
</dbReference>
<dbReference type="SUPFAM" id="SSF56645">
    <property type="entry name" value="Acyl-CoA dehydrogenase NM domain-like"/>
    <property type="match status" value="1"/>
</dbReference>
<evidence type="ECO:0000259" key="9">
    <source>
        <dbReference type="Pfam" id="PF02771"/>
    </source>
</evidence>
<dbReference type="PROSITE" id="PS00073">
    <property type="entry name" value="ACYL_COA_DH_2"/>
    <property type="match status" value="1"/>
</dbReference>
<dbReference type="Pfam" id="PF00441">
    <property type="entry name" value="Acyl-CoA_dh_1"/>
    <property type="match status" value="1"/>
</dbReference>
<dbReference type="Gene3D" id="1.20.140.10">
    <property type="entry name" value="Butyryl-CoA Dehydrogenase, subunit A, domain 3"/>
    <property type="match status" value="1"/>
</dbReference>
<evidence type="ECO:0000256" key="1">
    <source>
        <dbReference type="ARBA" id="ARBA00001974"/>
    </source>
</evidence>
<dbReference type="Pfam" id="PF02771">
    <property type="entry name" value="Acyl-CoA_dh_N"/>
    <property type="match status" value="1"/>
</dbReference>
<evidence type="ECO:0000259" key="8">
    <source>
        <dbReference type="Pfam" id="PF02770"/>
    </source>
</evidence>
<dbReference type="Gene3D" id="2.40.110.10">
    <property type="entry name" value="Butyryl-CoA Dehydrogenase, subunit A, domain 2"/>
    <property type="match status" value="1"/>
</dbReference>
<feature type="domain" description="Acyl-CoA dehydrogenase/oxidase C-terminal" evidence="7">
    <location>
        <begin position="230"/>
        <end position="376"/>
    </location>
</feature>
<gene>
    <name evidence="10" type="primary">acdA_5</name>
    <name evidence="10" type="ORF">ENSA5_42070</name>
</gene>
<dbReference type="SUPFAM" id="SSF47203">
    <property type="entry name" value="Acyl-CoA dehydrogenase C-terminal domain-like"/>
    <property type="match status" value="1"/>
</dbReference>
<dbReference type="PIRSF" id="PIRSF016578">
    <property type="entry name" value="HsaA"/>
    <property type="match status" value="1"/>
</dbReference>
<name>A0A2S9XLS0_9BACT</name>
<reference evidence="10 11" key="1">
    <citation type="submission" date="2018-03" db="EMBL/GenBank/DDBJ databases">
        <title>Draft Genome Sequences of the Obligatory Marine Myxobacteria Enhygromyxa salina SWB005.</title>
        <authorList>
            <person name="Poehlein A."/>
            <person name="Moghaddam J.A."/>
            <person name="Harms H."/>
            <person name="Alanjari M."/>
            <person name="Koenig G.M."/>
            <person name="Daniel R."/>
            <person name="Schaeberle T.F."/>
        </authorList>
    </citation>
    <scope>NUCLEOTIDE SEQUENCE [LARGE SCALE GENOMIC DNA]</scope>
    <source>
        <strain evidence="10 11">SWB005</strain>
    </source>
</reference>
<dbReference type="InterPro" id="IPR013786">
    <property type="entry name" value="AcylCoA_DH/ox_N"/>
</dbReference>
<dbReference type="PANTHER" id="PTHR43884">
    <property type="entry name" value="ACYL-COA DEHYDROGENASE"/>
    <property type="match status" value="1"/>
</dbReference>
<dbReference type="InterPro" id="IPR009075">
    <property type="entry name" value="AcylCo_DH/oxidase_C"/>
</dbReference>